<dbReference type="Proteomes" id="UP000490535">
    <property type="component" value="Unassembled WGS sequence"/>
</dbReference>
<proteinExistence type="predicted"/>
<evidence type="ECO:0000313" key="1">
    <source>
        <dbReference type="EMBL" id="KAF1027094.1"/>
    </source>
</evidence>
<accession>A0A833PJB4</accession>
<organism evidence="1 2">
    <name type="scientific">Acinetobacter bereziniae</name>
    <name type="common">Acinetobacter genomosp. 10</name>
    <dbReference type="NCBI Taxonomy" id="106648"/>
    <lineage>
        <taxon>Bacteria</taxon>
        <taxon>Pseudomonadati</taxon>
        <taxon>Pseudomonadota</taxon>
        <taxon>Gammaproteobacteria</taxon>
        <taxon>Moraxellales</taxon>
        <taxon>Moraxellaceae</taxon>
        <taxon>Acinetobacter</taxon>
    </lineage>
</organism>
<dbReference type="EMBL" id="WNDP01000014">
    <property type="protein sequence ID" value="KAF1027094.1"/>
    <property type="molecule type" value="Genomic_DNA"/>
</dbReference>
<sequence length="150" mass="17681">MNSKVKVMDWSKFTFEEWLKQYGAWISINRMRGGHEPDHLEINQIYWLIREKEAKLKPNSKQVILEISEFEALQVEQKIYDLKHSITICDSARVCVNLFIDKWVSGQTLDQLMNKLRLSRSSINGMLYAGEFYIAGHDKKLKLKKKLAFK</sequence>
<reference evidence="2" key="1">
    <citation type="journal article" date="2020" name="MBio">
        <title>Horizontal gene transfer to a defensive symbiont with a reduced genome amongst a multipartite beetle microbiome.</title>
        <authorList>
            <person name="Waterworth S.C."/>
            <person name="Florez L.V."/>
            <person name="Rees E.R."/>
            <person name="Hertweck C."/>
            <person name="Kaltenpoth M."/>
            <person name="Kwan J.C."/>
        </authorList>
    </citation>
    <scope>NUCLEOTIDE SEQUENCE [LARGE SCALE GENOMIC DNA]</scope>
</reference>
<name>A0A833PJB4_ACIBZ</name>
<protein>
    <recommendedName>
        <fullName evidence="3">Phage antitermination protein Q</fullName>
    </recommendedName>
</protein>
<gene>
    <name evidence="1" type="ORF">GAK29_00900</name>
</gene>
<evidence type="ECO:0008006" key="3">
    <source>
        <dbReference type="Google" id="ProtNLM"/>
    </source>
</evidence>
<evidence type="ECO:0000313" key="2">
    <source>
        <dbReference type="Proteomes" id="UP000490535"/>
    </source>
</evidence>
<comment type="caution">
    <text evidence="1">The sequence shown here is derived from an EMBL/GenBank/DDBJ whole genome shotgun (WGS) entry which is preliminary data.</text>
</comment>
<dbReference type="AlphaFoldDB" id="A0A833PJB4"/>